<dbReference type="PANTHER" id="PTHR40115:SF1">
    <property type="entry name" value="INNER MEMBRANE PROTEIN WITH PEPSY TM HELIX"/>
    <property type="match status" value="1"/>
</dbReference>
<reference evidence="2 3" key="1">
    <citation type="journal article" date="2013" name="Antonie Van Leeuwenhoek">
        <title>Echinimonas agarilytica gen. nov., sp. nov., a new gammaproteobacterium isolated from the sea urchin Strongylocentrotus intermedius.</title>
        <authorList>
            <person name="Nedashkovskaya O.I."/>
            <person name="Stenkova A.M."/>
            <person name="Zhukova N.V."/>
            <person name="Van Trappen S."/>
            <person name="Lee J.S."/>
            <person name="Kim S.B."/>
        </authorList>
    </citation>
    <scope>NUCLEOTIDE SEQUENCE [LARGE SCALE GENOMIC DNA]</scope>
    <source>
        <strain evidence="2 3">KMM 6351</strain>
    </source>
</reference>
<dbReference type="RefSeq" id="WP_251260758.1">
    <property type="nucleotide sequence ID" value="NZ_JAMQGP010000002.1"/>
</dbReference>
<proteinExistence type="predicted"/>
<comment type="caution">
    <text evidence="2">The sequence shown here is derived from an EMBL/GenBank/DDBJ whole genome shotgun (WGS) entry which is preliminary data.</text>
</comment>
<keyword evidence="1" id="KW-0472">Membrane</keyword>
<dbReference type="Pfam" id="PF16357">
    <property type="entry name" value="PepSY_TM_like_2"/>
    <property type="match status" value="1"/>
</dbReference>
<protein>
    <submittedName>
        <fullName evidence="2">PepSY-associated TM helix domain-containing protein</fullName>
    </submittedName>
</protein>
<dbReference type="InterPro" id="IPR032307">
    <property type="entry name" value="PepSY_TM-like_2"/>
</dbReference>
<dbReference type="PANTHER" id="PTHR40115">
    <property type="entry name" value="INNER MEMBRANE PROTEIN WITH PEPSY TM HELIX"/>
    <property type="match status" value="1"/>
</dbReference>
<organism evidence="2 3">
    <name type="scientific">Echinimonas agarilytica</name>
    <dbReference type="NCBI Taxonomy" id="1215918"/>
    <lineage>
        <taxon>Bacteria</taxon>
        <taxon>Pseudomonadati</taxon>
        <taxon>Pseudomonadota</taxon>
        <taxon>Gammaproteobacteria</taxon>
        <taxon>Alteromonadales</taxon>
        <taxon>Echinimonadaceae</taxon>
        <taxon>Echinimonas</taxon>
    </lineage>
</organism>
<accession>A0AA41W6H3</accession>
<dbReference type="EMBL" id="JAMQGP010000002">
    <property type="protein sequence ID" value="MCM2679408.1"/>
    <property type="molecule type" value="Genomic_DNA"/>
</dbReference>
<feature type="transmembrane region" description="Helical" evidence="1">
    <location>
        <begin position="169"/>
        <end position="191"/>
    </location>
</feature>
<sequence length="224" mass="25242">MRKSIDKQRVAGRSAALNRRRNKRFASPKAKRLFSICRWLHVYVSCLLLGLLVFFSITGLTLNHVSWLPSPNVNLSQLPWPDAQVVPETDDIPVKKFQSYIEQRTGLVAPRSVDVDLDFGELTYDYSLPSGYAFVTVQLSEQTIEIEHQSGGFVSLMNDLHKGRHSGVLWGWLIDISAALMALFGLTGMVILFQNSKYRQQGVWLLVLGVATPVILYLLTVPRL</sequence>
<evidence type="ECO:0000313" key="2">
    <source>
        <dbReference type="EMBL" id="MCM2679408.1"/>
    </source>
</evidence>
<keyword evidence="3" id="KW-1185">Reference proteome</keyword>
<dbReference type="Proteomes" id="UP001165393">
    <property type="component" value="Unassembled WGS sequence"/>
</dbReference>
<evidence type="ECO:0000313" key="3">
    <source>
        <dbReference type="Proteomes" id="UP001165393"/>
    </source>
</evidence>
<dbReference type="AlphaFoldDB" id="A0AA41W6H3"/>
<keyword evidence="1" id="KW-1133">Transmembrane helix</keyword>
<feature type="transmembrane region" description="Helical" evidence="1">
    <location>
        <begin position="203"/>
        <end position="221"/>
    </location>
</feature>
<evidence type="ECO:0000256" key="1">
    <source>
        <dbReference type="SAM" id="Phobius"/>
    </source>
</evidence>
<feature type="transmembrane region" description="Helical" evidence="1">
    <location>
        <begin position="39"/>
        <end position="62"/>
    </location>
</feature>
<keyword evidence="1" id="KW-0812">Transmembrane</keyword>
<gene>
    <name evidence="2" type="ORF">NAF29_06955</name>
</gene>
<name>A0AA41W6H3_9GAMM</name>